<dbReference type="AlphaFoldDB" id="A0AAU7YBF8"/>
<dbReference type="InterPro" id="IPR032710">
    <property type="entry name" value="NTF2-like_dom_sf"/>
</dbReference>
<proteinExistence type="predicted"/>
<name>A0AAU7YBF8_9PSED</name>
<gene>
    <name evidence="2" type="ORF">ABS648_11140</name>
</gene>
<sequence length="137" mass="15664">MSMDRHAQVMEAARELVAAFARNDTEAYFAAFSEDASFLFHTTPGVLQGRAAYRELWDTWQREGFRVLGCESRNPLLSLQGEVAIFMHDVVTRLRVGGEAITSLERETIVFRQQQEQGRWLACHEHLSAMPEHLPQT</sequence>
<feature type="domain" description="SnoaL-like" evidence="1">
    <location>
        <begin position="9"/>
        <end position="130"/>
    </location>
</feature>
<evidence type="ECO:0000313" key="2">
    <source>
        <dbReference type="EMBL" id="XBY67232.1"/>
    </source>
</evidence>
<dbReference type="EMBL" id="CP158373">
    <property type="protein sequence ID" value="XBY67232.1"/>
    <property type="molecule type" value="Genomic_DNA"/>
</dbReference>
<protein>
    <submittedName>
        <fullName evidence="2">Nuclear transport factor 2 family protein</fullName>
    </submittedName>
</protein>
<dbReference type="Gene3D" id="3.10.450.50">
    <property type="match status" value="1"/>
</dbReference>
<reference evidence="2" key="1">
    <citation type="submission" date="2023-08" db="EMBL/GenBank/DDBJ databases">
        <title>Increased levels of nutrients transform a symbiont into a lethal pathobiont.</title>
        <authorList>
            <person name="Lachnit T."/>
            <person name="Ulrich L."/>
            <person name="Willmer F.M."/>
            <person name="Hasenbein T."/>
            <person name="Steiner L.X."/>
            <person name="Wolters M."/>
            <person name="Herbst E.M."/>
            <person name="Deines P."/>
        </authorList>
    </citation>
    <scope>NUCLEOTIDE SEQUENCE</scope>
    <source>
        <strain evidence="2">T3</strain>
    </source>
</reference>
<accession>A0AAU7YBF8</accession>
<organism evidence="2">
    <name type="scientific">Pseudomonas solani</name>
    <dbReference type="NCBI Taxonomy" id="2731552"/>
    <lineage>
        <taxon>Bacteria</taxon>
        <taxon>Pseudomonadati</taxon>
        <taxon>Pseudomonadota</taxon>
        <taxon>Gammaproteobacteria</taxon>
        <taxon>Pseudomonadales</taxon>
        <taxon>Pseudomonadaceae</taxon>
        <taxon>Pseudomonas</taxon>
    </lineage>
</organism>
<evidence type="ECO:0000259" key="1">
    <source>
        <dbReference type="Pfam" id="PF13474"/>
    </source>
</evidence>
<dbReference type="SUPFAM" id="SSF54427">
    <property type="entry name" value="NTF2-like"/>
    <property type="match status" value="1"/>
</dbReference>
<dbReference type="InterPro" id="IPR037401">
    <property type="entry name" value="SnoaL-like"/>
</dbReference>
<dbReference type="Pfam" id="PF13474">
    <property type="entry name" value="SnoaL_3"/>
    <property type="match status" value="1"/>
</dbReference>